<dbReference type="InterPro" id="IPR031475">
    <property type="entry name" value="NBD_C"/>
</dbReference>
<reference evidence="9 10" key="1">
    <citation type="submission" date="2014-09" db="EMBL/GenBank/DDBJ databases">
        <title>Genome sequence of Sinomonas sp. MUSC 117.</title>
        <authorList>
            <person name="Lee L.-H."/>
        </authorList>
    </citation>
    <scope>NUCLEOTIDE SEQUENCE [LARGE SCALE GENOMIC DNA]</scope>
    <source>
        <strain evidence="9 10">MUSC 117</strain>
    </source>
</reference>
<evidence type="ECO:0008006" key="11">
    <source>
        <dbReference type="Google" id="ProtNLM"/>
    </source>
</evidence>
<name>A0A0B2ANK9_9MICC</name>
<keyword evidence="4" id="KW-0418">Kinase</keyword>
<dbReference type="OrthoDB" id="9778478at2"/>
<protein>
    <recommendedName>
        <fullName evidence="11">Hrp-dependent type III effector protein</fullName>
    </recommendedName>
</protein>
<evidence type="ECO:0000256" key="3">
    <source>
        <dbReference type="ARBA" id="ARBA00022741"/>
    </source>
</evidence>
<evidence type="ECO:0000256" key="1">
    <source>
        <dbReference type="ARBA" id="ARBA00005715"/>
    </source>
</evidence>
<comment type="similarity">
    <text evidence="1">Belongs to the four-carbon acid sugar kinase family.</text>
</comment>
<dbReference type="SUPFAM" id="SSF142764">
    <property type="entry name" value="YgbK-like"/>
    <property type="match status" value="1"/>
</dbReference>
<evidence type="ECO:0000259" key="8">
    <source>
        <dbReference type="Pfam" id="PF17042"/>
    </source>
</evidence>
<organism evidence="9 10">
    <name type="scientific">Sinomonas humi</name>
    <dbReference type="NCBI Taxonomy" id="1338436"/>
    <lineage>
        <taxon>Bacteria</taxon>
        <taxon>Bacillati</taxon>
        <taxon>Actinomycetota</taxon>
        <taxon>Actinomycetes</taxon>
        <taxon>Micrococcales</taxon>
        <taxon>Micrococcaceae</taxon>
        <taxon>Sinomonas</taxon>
    </lineage>
</organism>
<gene>
    <name evidence="9" type="ORF">LK10_08940</name>
</gene>
<keyword evidence="5" id="KW-0067">ATP-binding</keyword>
<dbReference type="EMBL" id="JTDL01000098">
    <property type="protein sequence ID" value="KHL03534.1"/>
    <property type="molecule type" value="Genomic_DNA"/>
</dbReference>
<evidence type="ECO:0000256" key="2">
    <source>
        <dbReference type="ARBA" id="ARBA00022679"/>
    </source>
</evidence>
<keyword evidence="6" id="KW-0119">Carbohydrate metabolism</keyword>
<dbReference type="InterPro" id="IPR037051">
    <property type="entry name" value="4-carb_acid_sugar_kinase_N_sf"/>
</dbReference>
<dbReference type="RefSeq" id="WP_043122522.1">
    <property type="nucleotide sequence ID" value="NZ_JTDL01000098.1"/>
</dbReference>
<dbReference type="Gene3D" id="3.40.980.20">
    <property type="entry name" value="Four-carbon acid sugar kinase, nucleotide binding domain"/>
    <property type="match status" value="1"/>
</dbReference>
<keyword evidence="10" id="KW-1185">Reference proteome</keyword>
<dbReference type="Pfam" id="PF17042">
    <property type="entry name" value="NBD_C"/>
    <property type="match status" value="1"/>
</dbReference>
<comment type="caution">
    <text evidence="9">The sequence shown here is derived from an EMBL/GenBank/DDBJ whole genome shotgun (WGS) entry which is preliminary data.</text>
</comment>
<evidence type="ECO:0000256" key="4">
    <source>
        <dbReference type="ARBA" id="ARBA00022777"/>
    </source>
</evidence>
<evidence type="ECO:0000256" key="5">
    <source>
        <dbReference type="ARBA" id="ARBA00022840"/>
    </source>
</evidence>
<feature type="domain" description="Four-carbon acid sugar kinase nucleotide binding" evidence="8">
    <location>
        <begin position="244"/>
        <end position="387"/>
    </location>
</feature>
<dbReference type="InterPro" id="IPR010737">
    <property type="entry name" value="4-carb_acid_sugar_kinase_N"/>
</dbReference>
<feature type="domain" description="Four-carbon acid sugar kinase N-terminal" evidence="7">
    <location>
        <begin position="4"/>
        <end position="212"/>
    </location>
</feature>
<accession>A0A0B2ANK9</accession>
<dbReference type="InterPro" id="IPR042213">
    <property type="entry name" value="NBD_C_sf"/>
</dbReference>
<keyword evidence="3" id="KW-0547">Nucleotide-binding</keyword>
<dbReference type="AlphaFoldDB" id="A0A0B2ANK9"/>
<dbReference type="STRING" id="1338436.LK10_08940"/>
<sequence length="411" mass="41158">MPNLVIVADDLTGAADSAVAFAAHSRTAVITNPEAAWPEADVLAVSTESRYLPGGKAQDRARAVAEQAMLSGARVFKKIDSLMRGNVGAEVAGVLEAVSSAKPTLAVVAPAFPRTGRTTVGGVVHVEGAPLAVEGDVVRALGAAGLTTRLISRGDWQDGNALAGLFRAIAEAGIQAAVVDATEEEDLAAIASAAETLGQEGILVGTGGVAAHIGTTSRDSAASKAAEGLPLQRTGGRSDAAGPLVVIGSYSQIGRGQLQNLIANGVQHVELPPLAADDDGRDARAALQQALAVGGAVLTPSLADPLDKSQAARVCAALATTAAAATDTASALVVSGGETAAAVLEAIGAPHFWLRAELLPGVVLADLPGNPIPFVLKSGSFGDAQTLSAVVGRLSHPQTAVPTHANKEQNS</sequence>
<proteinExistence type="inferred from homology"/>
<dbReference type="Pfam" id="PF07005">
    <property type="entry name" value="SBD_N"/>
    <property type="match status" value="1"/>
</dbReference>
<evidence type="ECO:0000313" key="9">
    <source>
        <dbReference type="EMBL" id="KHL03534.1"/>
    </source>
</evidence>
<dbReference type="GO" id="GO:0005524">
    <property type="term" value="F:ATP binding"/>
    <property type="evidence" value="ECO:0007669"/>
    <property type="project" value="UniProtKB-KW"/>
</dbReference>
<dbReference type="Proteomes" id="UP000030982">
    <property type="component" value="Unassembled WGS sequence"/>
</dbReference>
<evidence type="ECO:0000313" key="10">
    <source>
        <dbReference type="Proteomes" id="UP000030982"/>
    </source>
</evidence>
<keyword evidence="2" id="KW-0808">Transferase</keyword>
<dbReference type="Gene3D" id="3.40.50.10840">
    <property type="entry name" value="Putative sugar-binding, N-terminal domain"/>
    <property type="match status" value="1"/>
</dbReference>
<dbReference type="GO" id="GO:0016301">
    <property type="term" value="F:kinase activity"/>
    <property type="evidence" value="ECO:0007669"/>
    <property type="project" value="UniProtKB-KW"/>
</dbReference>
<evidence type="ECO:0000259" key="7">
    <source>
        <dbReference type="Pfam" id="PF07005"/>
    </source>
</evidence>
<evidence type="ECO:0000256" key="6">
    <source>
        <dbReference type="ARBA" id="ARBA00023277"/>
    </source>
</evidence>